<keyword evidence="1" id="KW-0732">Signal</keyword>
<dbReference type="KEGG" id="osn:115221194"/>
<dbReference type="KEGG" id="osn:115221193"/>
<organism evidence="2 3">
    <name type="scientific">Octopus sinensis</name>
    <name type="common">East Asian common octopus</name>
    <dbReference type="NCBI Taxonomy" id="2607531"/>
    <lineage>
        <taxon>Eukaryota</taxon>
        <taxon>Metazoa</taxon>
        <taxon>Spiralia</taxon>
        <taxon>Lophotrochozoa</taxon>
        <taxon>Mollusca</taxon>
        <taxon>Cephalopoda</taxon>
        <taxon>Coleoidea</taxon>
        <taxon>Octopodiformes</taxon>
        <taxon>Octopoda</taxon>
        <taxon>Incirrata</taxon>
        <taxon>Octopodidae</taxon>
        <taxon>Octopus</taxon>
    </lineage>
</organism>
<dbReference type="Proteomes" id="UP000515154">
    <property type="component" value="Linkage group LG18"/>
</dbReference>
<proteinExistence type="predicted"/>
<dbReference type="RefSeq" id="XP_029647203.1">
    <property type="nucleotide sequence ID" value="XM_029791343.1"/>
</dbReference>
<evidence type="ECO:0000256" key="1">
    <source>
        <dbReference type="SAM" id="SignalP"/>
    </source>
</evidence>
<accession>A0A6P7T8D9</accession>
<name>A0A6P7T8D9_9MOLL</name>
<keyword evidence="2" id="KW-1185">Reference proteome</keyword>
<feature type="chain" id="PRO_5045019753" evidence="1">
    <location>
        <begin position="16"/>
        <end position="278"/>
    </location>
</feature>
<sequence>MKFYLAILFVAACQAFSITSMVEKEAFDLLIKEATQELEQLAVTEIQSALTTDGIDITPSELSLIQKLAAKFGEALREEVTTVISHVHSLADLKTKFAQKVYENLRVSAQKIADGIEKGPEVTKKFIHELMADIDAMEKSGHFITDIEQMFESIFEKALATVSYDVHQKRDLIDIFDKINDTLRRIVGHLHGKFHDLHDFLHQAISNGKDKLKPHIENIKTLAKTFIAHINDVNARVAQQALEFFKPWAALLGSTWTTLVNDIHKRLEQLKPTSAPIF</sequence>
<gene>
    <name evidence="3" type="primary">LOC115221193</name>
    <name evidence="4" type="synonym">LOC115221194</name>
</gene>
<protein>
    <submittedName>
        <fullName evidence="3">Uncharacterized protein LOC115221193</fullName>
    </submittedName>
    <submittedName>
        <fullName evidence="4">Uncharacterized protein LOC115221194</fullName>
    </submittedName>
</protein>
<dbReference type="RefSeq" id="XP_029647204.1">
    <property type="nucleotide sequence ID" value="XM_029791344.2"/>
</dbReference>
<evidence type="ECO:0000313" key="2">
    <source>
        <dbReference type="Proteomes" id="UP000515154"/>
    </source>
</evidence>
<feature type="signal peptide" evidence="1">
    <location>
        <begin position="1"/>
        <end position="15"/>
    </location>
</feature>
<evidence type="ECO:0000313" key="4">
    <source>
        <dbReference type="RefSeq" id="XP_029647204.1"/>
    </source>
</evidence>
<reference evidence="3 4" key="1">
    <citation type="submission" date="2025-08" db="UniProtKB">
        <authorList>
            <consortium name="RefSeq"/>
        </authorList>
    </citation>
    <scope>IDENTIFICATION</scope>
</reference>
<dbReference type="SUPFAM" id="SSF58113">
    <property type="entry name" value="Apolipoprotein A-I"/>
    <property type="match status" value="1"/>
</dbReference>
<dbReference type="AlphaFoldDB" id="A0A6P7T8D9"/>
<evidence type="ECO:0000313" key="3">
    <source>
        <dbReference type="RefSeq" id="XP_029647203.1"/>
    </source>
</evidence>